<evidence type="ECO:0000256" key="2">
    <source>
        <dbReference type="ARBA" id="ARBA00022603"/>
    </source>
</evidence>
<feature type="compositionally biased region" description="Polar residues" evidence="10">
    <location>
        <begin position="91"/>
        <end position="102"/>
    </location>
</feature>
<dbReference type="GO" id="GO:0008168">
    <property type="term" value="F:methyltransferase activity"/>
    <property type="evidence" value="ECO:0007669"/>
    <property type="project" value="UniProtKB-KW"/>
</dbReference>
<dbReference type="Proteomes" id="UP000327013">
    <property type="component" value="Chromosome 1"/>
</dbReference>
<organism evidence="12 13">
    <name type="scientific">Carpinus fangiana</name>
    <dbReference type="NCBI Taxonomy" id="176857"/>
    <lineage>
        <taxon>Eukaryota</taxon>
        <taxon>Viridiplantae</taxon>
        <taxon>Streptophyta</taxon>
        <taxon>Embryophyta</taxon>
        <taxon>Tracheophyta</taxon>
        <taxon>Spermatophyta</taxon>
        <taxon>Magnoliopsida</taxon>
        <taxon>eudicotyledons</taxon>
        <taxon>Gunneridae</taxon>
        <taxon>Pentapetalae</taxon>
        <taxon>rosids</taxon>
        <taxon>fabids</taxon>
        <taxon>Fagales</taxon>
        <taxon>Betulaceae</taxon>
        <taxon>Carpinus</taxon>
    </lineage>
</organism>
<dbReference type="InterPro" id="IPR029063">
    <property type="entry name" value="SAM-dependent_MTases_sf"/>
</dbReference>
<dbReference type="InterPro" id="IPR004159">
    <property type="entry name" value="Put_SAM_MeTrfase"/>
</dbReference>
<feature type="compositionally biased region" description="Basic and acidic residues" evidence="10">
    <location>
        <begin position="103"/>
        <end position="155"/>
    </location>
</feature>
<feature type="transmembrane region" description="Helical" evidence="11">
    <location>
        <begin position="21"/>
        <end position="39"/>
    </location>
</feature>
<keyword evidence="5" id="KW-0735">Signal-anchor</keyword>
<proteinExistence type="inferred from homology"/>
<dbReference type="Pfam" id="PF03141">
    <property type="entry name" value="Methyltransf_29"/>
    <property type="match status" value="1"/>
</dbReference>
<evidence type="ECO:0000256" key="10">
    <source>
        <dbReference type="SAM" id="MobiDB-lite"/>
    </source>
</evidence>
<evidence type="ECO:0000256" key="1">
    <source>
        <dbReference type="ARBA" id="ARBA00008361"/>
    </source>
</evidence>
<evidence type="ECO:0000313" key="13">
    <source>
        <dbReference type="Proteomes" id="UP000327013"/>
    </source>
</evidence>
<feature type="compositionally biased region" description="Basic and acidic residues" evidence="10">
    <location>
        <begin position="164"/>
        <end position="203"/>
    </location>
</feature>
<protein>
    <recommendedName>
        <fullName evidence="14">Methyltransferase type 11 domain-containing protein</fullName>
    </recommendedName>
</protein>
<evidence type="ECO:0000256" key="6">
    <source>
        <dbReference type="ARBA" id="ARBA00022989"/>
    </source>
</evidence>
<accession>A0A5N6QIZ9</accession>
<feature type="compositionally biased region" description="Basic and acidic residues" evidence="10">
    <location>
        <begin position="54"/>
        <end position="68"/>
    </location>
</feature>
<feature type="compositionally biased region" description="Polar residues" evidence="10">
    <location>
        <begin position="274"/>
        <end position="290"/>
    </location>
</feature>
<evidence type="ECO:0000313" key="12">
    <source>
        <dbReference type="EMBL" id="KAE7998364.1"/>
    </source>
</evidence>
<feature type="region of interest" description="Disordered" evidence="10">
    <location>
        <begin position="299"/>
        <end position="318"/>
    </location>
</feature>
<dbReference type="AlphaFoldDB" id="A0A5N6QIZ9"/>
<keyword evidence="7 11" id="KW-0472">Membrane</keyword>
<keyword evidence="6 11" id="KW-1133">Transmembrane helix</keyword>
<comment type="similarity">
    <text evidence="1">Belongs to the methyltransferase superfamily.</text>
</comment>
<evidence type="ECO:0000256" key="5">
    <source>
        <dbReference type="ARBA" id="ARBA00022968"/>
    </source>
</evidence>
<dbReference type="OrthoDB" id="2013972at2759"/>
<dbReference type="GO" id="GO:0005768">
    <property type="term" value="C:endosome"/>
    <property type="evidence" value="ECO:0007669"/>
    <property type="project" value="TreeGrafter"/>
</dbReference>
<reference evidence="12 13" key="1">
    <citation type="submission" date="2019-06" db="EMBL/GenBank/DDBJ databases">
        <title>A chromosomal-level reference genome of Carpinus fangiana (Coryloideae, Betulaceae).</title>
        <authorList>
            <person name="Yang X."/>
            <person name="Wang Z."/>
            <person name="Zhang L."/>
            <person name="Hao G."/>
            <person name="Liu J."/>
            <person name="Yang Y."/>
        </authorList>
    </citation>
    <scope>NUCLEOTIDE SEQUENCE [LARGE SCALE GENOMIC DNA]</scope>
    <source>
        <strain evidence="12">Cfa_2016G</strain>
        <tissue evidence="12">Leaf</tissue>
    </source>
</reference>
<keyword evidence="8" id="KW-0325">Glycoprotein</keyword>
<evidence type="ECO:0000256" key="4">
    <source>
        <dbReference type="ARBA" id="ARBA00022692"/>
    </source>
</evidence>
<keyword evidence="3" id="KW-0808">Transferase</keyword>
<dbReference type="SUPFAM" id="SSF53335">
    <property type="entry name" value="S-adenosyl-L-methionine-dependent methyltransferases"/>
    <property type="match status" value="2"/>
</dbReference>
<dbReference type="PANTHER" id="PTHR10108">
    <property type="entry name" value="SAM-DEPENDENT METHYLTRANSFERASE"/>
    <property type="match status" value="1"/>
</dbReference>
<keyword evidence="4 11" id="KW-0812">Transmembrane</keyword>
<dbReference type="PANTHER" id="PTHR10108:SF1130">
    <property type="entry name" value="METHYLTRANSFERASE PMT26-RELATED"/>
    <property type="match status" value="1"/>
</dbReference>
<evidence type="ECO:0000256" key="11">
    <source>
        <dbReference type="SAM" id="Phobius"/>
    </source>
</evidence>
<name>A0A5N6QIZ9_9ROSI</name>
<keyword evidence="2" id="KW-0489">Methyltransferase</keyword>
<feature type="compositionally biased region" description="Basic and acidic residues" evidence="10">
    <location>
        <begin position="213"/>
        <end position="273"/>
    </location>
</feature>
<evidence type="ECO:0000256" key="9">
    <source>
        <dbReference type="ARBA" id="ARBA00060399"/>
    </source>
</evidence>
<evidence type="ECO:0008006" key="14">
    <source>
        <dbReference type="Google" id="ProtNLM"/>
    </source>
</evidence>
<dbReference type="GO" id="GO:0032259">
    <property type="term" value="P:methylation"/>
    <property type="evidence" value="ECO:0007669"/>
    <property type="project" value="UniProtKB-KW"/>
</dbReference>
<evidence type="ECO:0000256" key="7">
    <source>
        <dbReference type="ARBA" id="ARBA00023136"/>
    </source>
</evidence>
<feature type="region of interest" description="Disordered" evidence="10">
    <location>
        <begin position="54"/>
        <end position="290"/>
    </location>
</feature>
<evidence type="ECO:0000256" key="3">
    <source>
        <dbReference type="ARBA" id="ARBA00022679"/>
    </source>
</evidence>
<gene>
    <name evidence="12" type="ORF">FH972_002916</name>
</gene>
<comment type="subcellular location">
    <subcellularLocation>
        <location evidence="9">Endomembrane system</location>
        <topology evidence="9">Single-pass type II membrane protein</topology>
    </subcellularLocation>
</comment>
<dbReference type="EMBL" id="CM017321">
    <property type="protein sequence ID" value="KAE7998364.1"/>
    <property type="molecule type" value="Genomic_DNA"/>
</dbReference>
<sequence>MALGKYTRVDNRRSSSSYCSTVSIVIFVGLCLVGVWMMTSSSVVPVQNVDAPQENKNEVKGGVSEKDVGNTPQFEDNPGDLPEDATKGDINVNSESNSNSQKVQDEEKLEEKPEEKLEEKPEEKPEEKLEEKPEEKLEEKPEEKPDPNEDTKSDDGLNTETEDGERKTDTEETKTDIEETKTDKEESNSDGGETKTDGGEKGSDGQGDSEVGSGEKKSDLDESEQKSNSNESEKKSENFDETKEEEKVDGQIQEKVEQNDKESDEKSSEKKENGQAQNQSSSEVFPSGAQSELLNETTTKVGAWSTQATESKNEEVQTSTQQTVYTWKVCNVTAGPDYIPCLDNLQAIKSLRSTKHYEHRERHCPEAAPTCLVSLPEGYRRSIEWPKCREKIWYHNVPHTKLAQIKGHQNWVKVDGEYLTFPGGGTQFKHGALHYIDFIQESVSDVAWGKRSRVILDVGCGVASFGGYLFDRDVLAMSFAPKDEHEAQVQFALERGIPGISAVMGTKRLPFPSRVFDVVHCARCRVPWHIEGGKLLLELNRVLRPGGFFVWSATPVYQKLPEDVGIWSAMKDLTKAMCWELVSISKDKVNRVGAAIYKKPTSNECYEKRSLSEPPMCPEHDDPNAAWNVPLQACMHKVPVDASARGSQWPEQWPARLEKAPYWLLSSQVGVYGKAAPEDFTADHEHWKHVVTKSYLNGIGVNWSNVRNVMDMNSVYGGFAAALKDLSVWVMNVVSIDSPDTLPIIYERGLFGIYHDWCESFNTYPRSYDLLHADHLFSKVKKRCNIVAVVAEVDRILRPEGKLIVRDNVETINELENMLKSMHWEVRLTYSKDTEGLLCVQKSMWRPEESETIKYAIA</sequence>
<evidence type="ECO:0000256" key="8">
    <source>
        <dbReference type="ARBA" id="ARBA00023180"/>
    </source>
</evidence>
<dbReference type="GO" id="GO:0005802">
    <property type="term" value="C:trans-Golgi network"/>
    <property type="evidence" value="ECO:0007669"/>
    <property type="project" value="TreeGrafter"/>
</dbReference>
<dbReference type="CDD" id="cd02440">
    <property type="entry name" value="AdoMet_MTases"/>
    <property type="match status" value="1"/>
</dbReference>
<keyword evidence="13" id="KW-1185">Reference proteome</keyword>
<dbReference type="Gene3D" id="3.40.50.150">
    <property type="entry name" value="Vaccinia Virus protein VP39"/>
    <property type="match status" value="1"/>
</dbReference>
<dbReference type="FunFam" id="3.40.50.150:FF:000084">
    <property type="entry name" value="probable methyltransferase PMT23"/>
    <property type="match status" value="1"/>
</dbReference>